<dbReference type="Proteomes" id="UP001199916">
    <property type="component" value="Unassembled WGS sequence"/>
</dbReference>
<proteinExistence type="inferred from homology"/>
<dbReference type="InterPro" id="IPR010368">
    <property type="entry name" value="Com_YlbF"/>
</dbReference>
<dbReference type="RefSeq" id="WP_019422754.1">
    <property type="nucleotide sequence ID" value="NZ_JAJNBZ010000016.1"/>
</dbReference>
<protein>
    <recommendedName>
        <fullName evidence="1">UPF0342 protein LQV63_18435</fullName>
    </recommendedName>
</protein>
<dbReference type="HAMAP" id="MF_01526">
    <property type="entry name" value="UPF0342"/>
    <property type="match status" value="1"/>
</dbReference>
<dbReference type="EMBL" id="JAJNBZ010000016">
    <property type="protein sequence ID" value="MCE5171281.1"/>
    <property type="molecule type" value="Genomic_DNA"/>
</dbReference>
<accession>A0ABS8YHK0</accession>
<dbReference type="InterPro" id="IPR023378">
    <property type="entry name" value="YheA/YmcA-like_dom_sf"/>
</dbReference>
<keyword evidence="3" id="KW-1185">Reference proteome</keyword>
<sequence length="111" mass="12863">MNVYDKAHDLARALQSCEEAQSVEEAMKAIEGDTDSKRMLDDFRARQMDMQQKMMTGEMPAQEEMEKMEKMFEVISMNPDIARLFDAERRLAVIIQDVNKIVSESLGHLYQ</sequence>
<reference evidence="2 3" key="1">
    <citation type="submission" date="2021-11" db="EMBL/GenBank/DDBJ databases">
        <title>Draft genome sequence of Paenibacillus profundus YoMME, a new Gram-positive bacteria with exoelectrogenic properties.</title>
        <authorList>
            <person name="Hubenova Y."/>
            <person name="Hubenova E."/>
            <person name="Manasiev Y."/>
            <person name="Peykov S."/>
            <person name="Mitov M."/>
        </authorList>
    </citation>
    <scope>NUCLEOTIDE SEQUENCE [LARGE SCALE GENOMIC DNA]</scope>
    <source>
        <strain evidence="2 3">YoMME</strain>
    </source>
</reference>
<comment type="caution">
    <text evidence="2">The sequence shown here is derived from an EMBL/GenBank/DDBJ whole genome shotgun (WGS) entry which is preliminary data.</text>
</comment>
<dbReference type="SUPFAM" id="SSF158622">
    <property type="entry name" value="YheA/YmcA-like"/>
    <property type="match status" value="1"/>
</dbReference>
<gene>
    <name evidence="2" type="ORF">LQV63_18435</name>
</gene>
<evidence type="ECO:0000313" key="3">
    <source>
        <dbReference type="Proteomes" id="UP001199916"/>
    </source>
</evidence>
<evidence type="ECO:0000256" key="1">
    <source>
        <dbReference type="HAMAP-Rule" id="MF_01526"/>
    </source>
</evidence>
<comment type="similarity">
    <text evidence="1">Belongs to the UPF0342 family.</text>
</comment>
<dbReference type="Pfam" id="PF06133">
    <property type="entry name" value="Com_YlbF"/>
    <property type="match status" value="1"/>
</dbReference>
<organism evidence="2 3">
    <name type="scientific">Paenibacillus profundus</name>
    <dbReference type="NCBI Taxonomy" id="1173085"/>
    <lineage>
        <taxon>Bacteria</taxon>
        <taxon>Bacillati</taxon>
        <taxon>Bacillota</taxon>
        <taxon>Bacilli</taxon>
        <taxon>Bacillales</taxon>
        <taxon>Paenibacillaceae</taxon>
        <taxon>Paenibacillus</taxon>
    </lineage>
</organism>
<name>A0ABS8YHK0_9BACL</name>
<evidence type="ECO:0000313" key="2">
    <source>
        <dbReference type="EMBL" id="MCE5171281.1"/>
    </source>
</evidence>
<dbReference type="Gene3D" id="1.20.1500.10">
    <property type="entry name" value="YheA/YmcA-like"/>
    <property type="match status" value="1"/>
</dbReference>